<dbReference type="Gene3D" id="3.40.50.10310">
    <property type="entry name" value="Creatininase"/>
    <property type="match status" value="1"/>
</dbReference>
<dbReference type="SUPFAM" id="SSF102215">
    <property type="entry name" value="Creatininase"/>
    <property type="match status" value="1"/>
</dbReference>
<dbReference type="RefSeq" id="WP_090029938.1">
    <property type="nucleotide sequence ID" value="NZ_BONM01000013.1"/>
</dbReference>
<dbReference type="GO" id="GO:0009231">
    <property type="term" value="P:riboflavin biosynthetic process"/>
    <property type="evidence" value="ECO:0007669"/>
    <property type="project" value="TreeGrafter"/>
</dbReference>
<evidence type="ECO:0000313" key="7">
    <source>
        <dbReference type="Proteomes" id="UP000199012"/>
    </source>
</evidence>
<name>A0A1I0V7Z7_9CELL</name>
<dbReference type="OrthoDB" id="9801445at2"/>
<keyword evidence="2" id="KW-0479">Metal-binding</keyword>
<accession>A0A1I0V7Z7</accession>
<dbReference type="GO" id="GO:0046872">
    <property type="term" value="F:metal ion binding"/>
    <property type="evidence" value="ECO:0007669"/>
    <property type="project" value="UniProtKB-KW"/>
</dbReference>
<dbReference type="PANTHER" id="PTHR35005">
    <property type="entry name" value="3-DEHYDRO-SCYLLO-INOSOSE HYDROLASE"/>
    <property type="match status" value="1"/>
</dbReference>
<comment type="similarity">
    <text evidence="5">Belongs to the creatininase superfamily.</text>
</comment>
<evidence type="ECO:0000256" key="4">
    <source>
        <dbReference type="ARBA" id="ARBA00022833"/>
    </source>
</evidence>
<dbReference type="AlphaFoldDB" id="A0A1I0V7Z7"/>
<sequence>MSAGRRLAELSGPAAAAALGPGSVVVLPTGAVEHHGPHLPLLTDQIMADRVAAEAVDRAAAAGVDAWVLPTLAYTKSDEHAWAPGTMWLRAETFLQTVVDLGRSVAAAGAERLVFLNGHGGNVAPLGVALREVRRLTGLRTFLVPALVAAPPPDGEGLDELGLGIHGGAAETSMLLHLRPDLVDLSTAERWVPEHLAASELIGFHGKPVTFGWLSDDFGPAGVLGDPTQATAAYGARLYEASVALAVAALTEIAAFHPLGPGHTVAGGAGVAGPVEVR</sequence>
<dbReference type="EMBL" id="FOKA01000001">
    <property type="protein sequence ID" value="SFA72455.1"/>
    <property type="molecule type" value="Genomic_DNA"/>
</dbReference>
<evidence type="ECO:0000256" key="2">
    <source>
        <dbReference type="ARBA" id="ARBA00022723"/>
    </source>
</evidence>
<dbReference type="InterPro" id="IPR003785">
    <property type="entry name" value="Creatininase/forma_Hydrolase"/>
</dbReference>
<keyword evidence="7" id="KW-1185">Reference proteome</keyword>
<comment type="cofactor">
    <cofactor evidence="1">
        <name>Zn(2+)</name>
        <dbReference type="ChEBI" id="CHEBI:29105"/>
    </cofactor>
</comment>
<dbReference type="Proteomes" id="UP000199012">
    <property type="component" value="Unassembled WGS sequence"/>
</dbReference>
<evidence type="ECO:0000313" key="6">
    <source>
        <dbReference type="EMBL" id="SFA72455.1"/>
    </source>
</evidence>
<gene>
    <name evidence="6" type="ORF">SAMN05421867_101228</name>
</gene>
<dbReference type="Pfam" id="PF02633">
    <property type="entry name" value="Creatininase"/>
    <property type="match status" value="1"/>
</dbReference>
<protein>
    <submittedName>
        <fullName evidence="6">Creatinine amidohydrolase</fullName>
    </submittedName>
</protein>
<evidence type="ECO:0000256" key="1">
    <source>
        <dbReference type="ARBA" id="ARBA00001947"/>
    </source>
</evidence>
<dbReference type="PANTHER" id="PTHR35005:SF1">
    <property type="entry name" value="2-AMINO-5-FORMYLAMINO-6-RIBOSYLAMINOPYRIMIDIN-4(3H)-ONE 5'-MONOPHOSPHATE DEFORMYLASE"/>
    <property type="match status" value="1"/>
</dbReference>
<evidence type="ECO:0000256" key="3">
    <source>
        <dbReference type="ARBA" id="ARBA00022801"/>
    </source>
</evidence>
<dbReference type="STRING" id="988821.SAMN05421867_101228"/>
<evidence type="ECO:0000256" key="5">
    <source>
        <dbReference type="ARBA" id="ARBA00024029"/>
    </source>
</evidence>
<proteinExistence type="inferred from homology"/>
<dbReference type="GO" id="GO:0016811">
    <property type="term" value="F:hydrolase activity, acting on carbon-nitrogen (but not peptide) bonds, in linear amides"/>
    <property type="evidence" value="ECO:0007669"/>
    <property type="project" value="TreeGrafter"/>
</dbReference>
<keyword evidence="3 6" id="KW-0378">Hydrolase</keyword>
<organism evidence="6 7">
    <name type="scientific">Cellulomonas marina</name>
    <dbReference type="NCBI Taxonomy" id="988821"/>
    <lineage>
        <taxon>Bacteria</taxon>
        <taxon>Bacillati</taxon>
        <taxon>Actinomycetota</taxon>
        <taxon>Actinomycetes</taxon>
        <taxon>Micrococcales</taxon>
        <taxon>Cellulomonadaceae</taxon>
        <taxon>Cellulomonas</taxon>
    </lineage>
</organism>
<keyword evidence="4" id="KW-0862">Zinc</keyword>
<dbReference type="InterPro" id="IPR024087">
    <property type="entry name" value="Creatininase-like_sf"/>
</dbReference>
<reference evidence="6 7" key="1">
    <citation type="submission" date="2016-10" db="EMBL/GenBank/DDBJ databases">
        <authorList>
            <person name="de Groot N.N."/>
        </authorList>
    </citation>
    <scope>NUCLEOTIDE SEQUENCE [LARGE SCALE GENOMIC DNA]</scope>
    <source>
        <strain evidence="6 7">CGMCC 4.6945</strain>
    </source>
</reference>